<name>A0A1I2WEB6_9GAMM</name>
<evidence type="ECO:0000313" key="1">
    <source>
        <dbReference type="EMBL" id="SFG99648.1"/>
    </source>
</evidence>
<proteinExistence type="predicted"/>
<dbReference type="Proteomes" id="UP000198623">
    <property type="component" value="Unassembled WGS sequence"/>
</dbReference>
<protein>
    <recommendedName>
        <fullName evidence="3">GreA/GreB family elongation factor</fullName>
    </recommendedName>
</protein>
<dbReference type="OrthoDB" id="5293337at2"/>
<accession>A0A1I2WEB6</accession>
<keyword evidence="2" id="KW-1185">Reference proteome</keyword>
<evidence type="ECO:0000313" key="2">
    <source>
        <dbReference type="Proteomes" id="UP000198623"/>
    </source>
</evidence>
<dbReference type="AlphaFoldDB" id="A0A1I2WEB6"/>
<gene>
    <name evidence="1" type="ORF">SAMN05216175_12614</name>
</gene>
<dbReference type="STRING" id="1045558.SAMN05216175_12614"/>
<dbReference type="RefSeq" id="WP_090731054.1">
    <property type="nucleotide sequence ID" value="NZ_FOOU01000026.1"/>
</dbReference>
<sequence>MNKYRLLEQLLGIVQRELATTLGAVTQARDNAVHEQSKPENQYDTLALEAAYLAHGQSVRAAELQRQVTVLKYLKFTDFVPGSVVSSGAIIQLQDLLSAHSQWLWILPVCGGIVLEYEGVRITTITPDAPLGHKVLGCYEGDEIALRLGEHVKSFEIVVIS</sequence>
<dbReference type="EMBL" id="FOOU01000026">
    <property type="protein sequence ID" value="SFG99648.1"/>
    <property type="molecule type" value="Genomic_DNA"/>
</dbReference>
<evidence type="ECO:0008006" key="3">
    <source>
        <dbReference type="Google" id="ProtNLM"/>
    </source>
</evidence>
<organism evidence="1 2">
    <name type="scientific">Neptunomonas qingdaonensis</name>
    <dbReference type="NCBI Taxonomy" id="1045558"/>
    <lineage>
        <taxon>Bacteria</taxon>
        <taxon>Pseudomonadati</taxon>
        <taxon>Pseudomonadota</taxon>
        <taxon>Gammaproteobacteria</taxon>
        <taxon>Oceanospirillales</taxon>
        <taxon>Oceanospirillaceae</taxon>
        <taxon>Neptunomonas</taxon>
    </lineage>
</organism>
<dbReference type="SUPFAM" id="SSF54534">
    <property type="entry name" value="FKBP-like"/>
    <property type="match status" value="1"/>
</dbReference>
<reference evidence="2" key="1">
    <citation type="submission" date="2016-10" db="EMBL/GenBank/DDBJ databases">
        <authorList>
            <person name="Varghese N."/>
            <person name="Submissions S."/>
        </authorList>
    </citation>
    <scope>NUCLEOTIDE SEQUENCE [LARGE SCALE GENOMIC DNA]</scope>
    <source>
        <strain evidence="2">CGMCC 1.10971</strain>
    </source>
</reference>